<sequence length="59" mass="6950">MPAKRGKKEKWAGKDKCPPQTEEDMAAWQEENELLYNKKNNAYKDFRKKDAMWESKAAS</sequence>
<dbReference type="EMBL" id="NEDP02000857">
    <property type="protein sequence ID" value="OWF54880.1"/>
    <property type="molecule type" value="Genomic_DNA"/>
</dbReference>
<keyword evidence="3" id="KW-1185">Reference proteome</keyword>
<evidence type="ECO:0000256" key="1">
    <source>
        <dbReference type="SAM" id="MobiDB-lite"/>
    </source>
</evidence>
<evidence type="ECO:0000313" key="3">
    <source>
        <dbReference type="Proteomes" id="UP000242188"/>
    </source>
</evidence>
<gene>
    <name evidence="2" type="ORF">KP79_PYT00277</name>
</gene>
<evidence type="ECO:0000313" key="2">
    <source>
        <dbReference type="EMBL" id="OWF54880.1"/>
    </source>
</evidence>
<proteinExistence type="predicted"/>
<dbReference type="Proteomes" id="UP000242188">
    <property type="component" value="Unassembled WGS sequence"/>
</dbReference>
<reference evidence="2 3" key="1">
    <citation type="journal article" date="2017" name="Nat. Ecol. Evol.">
        <title>Scallop genome provides insights into evolution of bilaterian karyotype and development.</title>
        <authorList>
            <person name="Wang S."/>
            <person name="Zhang J."/>
            <person name="Jiao W."/>
            <person name="Li J."/>
            <person name="Xun X."/>
            <person name="Sun Y."/>
            <person name="Guo X."/>
            <person name="Huan P."/>
            <person name="Dong B."/>
            <person name="Zhang L."/>
            <person name="Hu X."/>
            <person name="Sun X."/>
            <person name="Wang J."/>
            <person name="Zhao C."/>
            <person name="Wang Y."/>
            <person name="Wang D."/>
            <person name="Huang X."/>
            <person name="Wang R."/>
            <person name="Lv J."/>
            <person name="Li Y."/>
            <person name="Zhang Z."/>
            <person name="Liu B."/>
            <person name="Lu W."/>
            <person name="Hui Y."/>
            <person name="Liang J."/>
            <person name="Zhou Z."/>
            <person name="Hou R."/>
            <person name="Li X."/>
            <person name="Liu Y."/>
            <person name="Li H."/>
            <person name="Ning X."/>
            <person name="Lin Y."/>
            <person name="Zhao L."/>
            <person name="Xing Q."/>
            <person name="Dou J."/>
            <person name="Li Y."/>
            <person name="Mao J."/>
            <person name="Guo H."/>
            <person name="Dou H."/>
            <person name="Li T."/>
            <person name="Mu C."/>
            <person name="Jiang W."/>
            <person name="Fu Q."/>
            <person name="Fu X."/>
            <person name="Miao Y."/>
            <person name="Liu J."/>
            <person name="Yu Q."/>
            <person name="Li R."/>
            <person name="Liao H."/>
            <person name="Li X."/>
            <person name="Kong Y."/>
            <person name="Jiang Z."/>
            <person name="Chourrout D."/>
            <person name="Li R."/>
            <person name="Bao Z."/>
        </authorList>
    </citation>
    <scope>NUCLEOTIDE SEQUENCE [LARGE SCALE GENOMIC DNA]</scope>
    <source>
        <strain evidence="2 3">PY_sf001</strain>
    </source>
</reference>
<comment type="caution">
    <text evidence="2">The sequence shown here is derived from an EMBL/GenBank/DDBJ whole genome shotgun (WGS) entry which is preliminary data.</text>
</comment>
<protein>
    <submittedName>
        <fullName evidence="2">Uncharacterized protein</fullName>
    </submittedName>
</protein>
<accession>A0A210R1E0</accession>
<dbReference type="AlphaFoldDB" id="A0A210R1E0"/>
<organism evidence="2 3">
    <name type="scientific">Mizuhopecten yessoensis</name>
    <name type="common">Japanese scallop</name>
    <name type="synonym">Patinopecten yessoensis</name>
    <dbReference type="NCBI Taxonomy" id="6573"/>
    <lineage>
        <taxon>Eukaryota</taxon>
        <taxon>Metazoa</taxon>
        <taxon>Spiralia</taxon>
        <taxon>Lophotrochozoa</taxon>
        <taxon>Mollusca</taxon>
        <taxon>Bivalvia</taxon>
        <taxon>Autobranchia</taxon>
        <taxon>Pteriomorphia</taxon>
        <taxon>Pectinida</taxon>
        <taxon>Pectinoidea</taxon>
        <taxon>Pectinidae</taxon>
        <taxon>Mizuhopecten</taxon>
    </lineage>
</organism>
<name>A0A210R1E0_MIZYE</name>
<feature type="region of interest" description="Disordered" evidence="1">
    <location>
        <begin position="1"/>
        <end position="21"/>
    </location>
</feature>